<feature type="region of interest" description="Disordered" evidence="1">
    <location>
        <begin position="1"/>
        <end position="52"/>
    </location>
</feature>
<evidence type="ECO:0000313" key="3">
    <source>
        <dbReference type="EMBL" id="KAH7362766.1"/>
    </source>
</evidence>
<dbReference type="GO" id="GO:1901135">
    <property type="term" value="P:carbohydrate derivative metabolic process"/>
    <property type="evidence" value="ECO:0007669"/>
    <property type="project" value="InterPro"/>
</dbReference>
<evidence type="ECO:0000313" key="4">
    <source>
        <dbReference type="Proteomes" id="UP000813385"/>
    </source>
</evidence>
<dbReference type="GO" id="GO:0097367">
    <property type="term" value="F:carbohydrate derivative binding"/>
    <property type="evidence" value="ECO:0007669"/>
    <property type="project" value="InterPro"/>
</dbReference>
<proteinExistence type="predicted"/>
<feature type="domain" description="SIS" evidence="2">
    <location>
        <begin position="104"/>
        <end position="268"/>
    </location>
</feature>
<sequence>MHTSNTTTSAQPRSRSRGPIPMTLNIRKAVDTHPGPKSPLPKSPLSKYPMRPFASEGRTLTSAATYEERLDGALHVLRTEAHALSVLSRLYASDHTCRDGFFRSVEAITRGRQHHRGKVVFVGVGKSGWIAQKLTATFTSLGLPAVFMHPTEALHGDLGIVGEHDTIIMVTFSGKTAELMLLLPHIHKTCPVIVMSSPMTVDTCKLSELRPDIILLPAPIPEQESVSFGVSAPTTSTTMAIAVGDALAYVASKEVHASVAAVFGKNHPGGAIGQSYAKGLH</sequence>
<dbReference type="AlphaFoldDB" id="A0A8K0TM70"/>
<dbReference type="PANTHER" id="PTHR38418">
    <property type="entry name" value="SUGAR ISOMERASE, KPSF/GUTQ (AFU_ORTHOLOGUE AFUA_6G08860)"/>
    <property type="match status" value="1"/>
</dbReference>
<dbReference type="EMBL" id="JAGPXD010000003">
    <property type="protein sequence ID" value="KAH7362766.1"/>
    <property type="molecule type" value="Genomic_DNA"/>
</dbReference>
<keyword evidence="4" id="KW-1185">Reference proteome</keyword>
<dbReference type="InterPro" id="IPR046348">
    <property type="entry name" value="SIS_dom_sf"/>
</dbReference>
<dbReference type="SUPFAM" id="SSF53697">
    <property type="entry name" value="SIS domain"/>
    <property type="match status" value="1"/>
</dbReference>
<organism evidence="3 4">
    <name type="scientific">Plectosphaerella cucumerina</name>
    <dbReference type="NCBI Taxonomy" id="40658"/>
    <lineage>
        <taxon>Eukaryota</taxon>
        <taxon>Fungi</taxon>
        <taxon>Dikarya</taxon>
        <taxon>Ascomycota</taxon>
        <taxon>Pezizomycotina</taxon>
        <taxon>Sordariomycetes</taxon>
        <taxon>Hypocreomycetidae</taxon>
        <taxon>Glomerellales</taxon>
        <taxon>Plectosphaerellaceae</taxon>
        <taxon>Plectosphaerella</taxon>
    </lineage>
</organism>
<dbReference type="Proteomes" id="UP000813385">
    <property type="component" value="Unassembled WGS sequence"/>
</dbReference>
<evidence type="ECO:0000259" key="2">
    <source>
        <dbReference type="PROSITE" id="PS51464"/>
    </source>
</evidence>
<dbReference type="OrthoDB" id="1872003at2759"/>
<reference evidence="3" key="1">
    <citation type="journal article" date="2021" name="Nat. Commun.">
        <title>Genetic determinants of endophytism in the Arabidopsis root mycobiome.</title>
        <authorList>
            <person name="Mesny F."/>
            <person name="Miyauchi S."/>
            <person name="Thiergart T."/>
            <person name="Pickel B."/>
            <person name="Atanasova L."/>
            <person name="Karlsson M."/>
            <person name="Huettel B."/>
            <person name="Barry K.W."/>
            <person name="Haridas S."/>
            <person name="Chen C."/>
            <person name="Bauer D."/>
            <person name="Andreopoulos W."/>
            <person name="Pangilinan J."/>
            <person name="LaButti K."/>
            <person name="Riley R."/>
            <person name="Lipzen A."/>
            <person name="Clum A."/>
            <person name="Drula E."/>
            <person name="Henrissat B."/>
            <person name="Kohler A."/>
            <person name="Grigoriev I.V."/>
            <person name="Martin F.M."/>
            <person name="Hacquard S."/>
        </authorList>
    </citation>
    <scope>NUCLEOTIDE SEQUENCE</scope>
    <source>
        <strain evidence="3">MPI-CAGE-AT-0016</strain>
    </source>
</reference>
<dbReference type="InterPro" id="IPR035474">
    <property type="entry name" value="SIS_Kpsf"/>
</dbReference>
<dbReference type="InterPro" id="IPR001347">
    <property type="entry name" value="SIS_dom"/>
</dbReference>
<feature type="compositionally biased region" description="Polar residues" evidence="1">
    <location>
        <begin position="1"/>
        <end position="13"/>
    </location>
</feature>
<gene>
    <name evidence="3" type="ORF">B0T11DRAFT_298133</name>
</gene>
<comment type="caution">
    <text evidence="3">The sequence shown here is derived from an EMBL/GenBank/DDBJ whole genome shotgun (WGS) entry which is preliminary data.</text>
</comment>
<name>A0A8K0TM70_9PEZI</name>
<dbReference type="CDD" id="cd05014">
    <property type="entry name" value="SIS_Kpsf"/>
    <property type="match status" value="1"/>
</dbReference>
<protein>
    <submittedName>
        <fullName evidence="3">SIS domain-containing protein</fullName>
    </submittedName>
</protein>
<dbReference type="Gene3D" id="3.40.50.10490">
    <property type="entry name" value="Glucose-6-phosphate isomerase like protein, domain 1"/>
    <property type="match status" value="1"/>
</dbReference>
<dbReference type="PANTHER" id="PTHR38418:SF2">
    <property type="entry name" value="SUGAR ISOMERASE, KPSF_GUTQ (AFU_ORTHOLOGUE AFUA_6G08860)"/>
    <property type="match status" value="1"/>
</dbReference>
<dbReference type="PROSITE" id="PS51464">
    <property type="entry name" value="SIS"/>
    <property type="match status" value="1"/>
</dbReference>
<evidence type="ECO:0000256" key="1">
    <source>
        <dbReference type="SAM" id="MobiDB-lite"/>
    </source>
</evidence>
<accession>A0A8K0TM70</accession>
<dbReference type="Pfam" id="PF01380">
    <property type="entry name" value="SIS"/>
    <property type="match status" value="1"/>
</dbReference>